<dbReference type="GO" id="GO:0008700">
    <property type="term" value="F:(R,S)-4-hydroxy-2-oxoglutarate aldolase activity"/>
    <property type="evidence" value="ECO:0007669"/>
    <property type="project" value="UniProtKB-EC"/>
</dbReference>
<keyword evidence="4 6" id="KW-0456">Lyase</keyword>
<dbReference type="GO" id="GO:0008675">
    <property type="term" value="F:2-dehydro-3-deoxy-phosphogluconate aldolase activity"/>
    <property type="evidence" value="ECO:0007669"/>
    <property type="project" value="UniProtKB-EC"/>
</dbReference>
<dbReference type="AlphaFoldDB" id="A0A9D1HMG6"/>
<evidence type="ECO:0000256" key="4">
    <source>
        <dbReference type="ARBA" id="ARBA00023239"/>
    </source>
</evidence>
<evidence type="ECO:0000256" key="2">
    <source>
        <dbReference type="ARBA" id="ARBA00006906"/>
    </source>
</evidence>
<dbReference type="PANTHER" id="PTHR30246">
    <property type="entry name" value="2-KETO-3-DEOXY-6-PHOSPHOGLUCONATE ALDOLASE"/>
    <property type="match status" value="1"/>
</dbReference>
<dbReference type="NCBIfam" id="NF005119">
    <property type="entry name" value="PRK06552.1"/>
    <property type="match status" value="1"/>
</dbReference>
<dbReference type="Proteomes" id="UP000824175">
    <property type="component" value="Unassembled WGS sequence"/>
</dbReference>
<name>A0A9D1HMG6_9FIRM</name>
<dbReference type="NCBIfam" id="TIGR01182">
    <property type="entry name" value="eda"/>
    <property type="match status" value="1"/>
</dbReference>
<comment type="pathway">
    <text evidence="1">Carbohydrate acid metabolism.</text>
</comment>
<evidence type="ECO:0000256" key="5">
    <source>
        <dbReference type="ARBA" id="ARBA00023277"/>
    </source>
</evidence>
<proteinExistence type="inferred from homology"/>
<accession>A0A9D1HMG6</accession>
<dbReference type="InterPro" id="IPR013785">
    <property type="entry name" value="Aldolase_TIM"/>
</dbReference>
<gene>
    <name evidence="6" type="ORF">IAD15_04165</name>
</gene>
<dbReference type="Gene3D" id="3.20.20.70">
    <property type="entry name" value="Aldolase class I"/>
    <property type="match status" value="1"/>
</dbReference>
<dbReference type="EC" id="4.1.3.16" evidence="6"/>
<dbReference type="SUPFAM" id="SSF51569">
    <property type="entry name" value="Aldolase"/>
    <property type="match status" value="1"/>
</dbReference>
<reference evidence="6" key="1">
    <citation type="submission" date="2020-10" db="EMBL/GenBank/DDBJ databases">
        <authorList>
            <person name="Gilroy R."/>
        </authorList>
    </citation>
    <scope>NUCLEOTIDE SEQUENCE</scope>
    <source>
        <strain evidence="6">CHK195-11698</strain>
    </source>
</reference>
<comment type="caution">
    <text evidence="6">The sequence shown here is derived from an EMBL/GenBank/DDBJ whole genome shotgun (WGS) entry which is preliminary data.</text>
</comment>
<evidence type="ECO:0000256" key="3">
    <source>
        <dbReference type="ARBA" id="ARBA00011233"/>
    </source>
</evidence>
<dbReference type="CDD" id="cd00452">
    <property type="entry name" value="KDPG_aldolase"/>
    <property type="match status" value="1"/>
</dbReference>
<dbReference type="InterPro" id="IPR000887">
    <property type="entry name" value="Aldlse_KDPG_KHG"/>
</dbReference>
<comment type="similarity">
    <text evidence="2">Belongs to the KHG/KDPG aldolase family.</text>
</comment>
<dbReference type="EC" id="4.1.2.14" evidence="6"/>
<keyword evidence="5" id="KW-0119">Carbohydrate metabolism</keyword>
<dbReference type="PANTHER" id="PTHR30246:SF1">
    <property type="entry name" value="2-DEHYDRO-3-DEOXY-6-PHOSPHOGALACTONATE ALDOLASE-RELATED"/>
    <property type="match status" value="1"/>
</dbReference>
<evidence type="ECO:0000256" key="1">
    <source>
        <dbReference type="ARBA" id="ARBA00004761"/>
    </source>
</evidence>
<comment type="subunit">
    <text evidence="3">Homotrimer.</text>
</comment>
<dbReference type="EMBL" id="DVMJ01000033">
    <property type="protein sequence ID" value="HIU13245.1"/>
    <property type="molecule type" value="Genomic_DNA"/>
</dbReference>
<evidence type="ECO:0000313" key="7">
    <source>
        <dbReference type="Proteomes" id="UP000824175"/>
    </source>
</evidence>
<evidence type="ECO:0000313" key="6">
    <source>
        <dbReference type="EMBL" id="HIU13245.1"/>
    </source>
</evidence>
<organism evidence="6 7">
    <name type="scientific">Candidatus Fimiplasma intestinipullorum</name>
    <dbReference type="NCBI Taxonomy" id="2840825"/>
    <lineage>
        <taxon>Bacteria</taxon>
        <taxon>Bacillati</taxon>
        <taxon>Bacillota</taxon>
        <taxon>Clostridia</taxon>
        <taxon>Eubacteriales</taxon>
        <taxon>Candidatus Fimiplasma</taxon>
    </lineage>
</organism>
<sequence>MYASDILHSLRCQQLVAVIRGDSKENGIQVSKACIEGGLTAIEMAYTNRYASEIISALNDEYADRQDVLIGAGTVLDAPTARMAILAGAKYVVSPAFDHETAVMCHRYGVPYIPGCMTLKEIITAMEDGCEMIKLFPGSVLGKGMISAVKGPLPQASFMVTGGVNMDNMNEWFEAGADCLGIGGELNRLGAKEEYQAITKKAKAYVQNKKA</sequence>
<reference evidence="6" key="2">
    <citation type="journal article" date="2021" name="PeerJ">
        <title>Extensive microbial diversity within the chicken gut microbiome revealed by metagenomics and culture.</title>
        <authorList>
            <person name="Gilroy R."/>
            <person name="Ravi A."/>
            <person name="Getino M."/>
            <person name="Pursley I."/>
            <person name="Horton D.L."/>
            <person name="Alikhan N.F."/>
            <person name="Baker D."/>
            <person name="Gharbi K."/>
            <person name="Hall N."/>
            <person name="Watson M."/>
            <person name="Adriaenssens E.M."/>
            <person name="Foster-Nyarko E."/>
            <person name="Jarju S."/>
            <person name="Secka A."/>
            <person name="Antonio M."/>
            <person name="Oren A."/>
            <person name="Chaudhuri R.R."/>
            <person name="La Ragione R."/>
            <person name="Hildebrand F."/>
            <person name="Pallen M.J."/>
        </authorList>
    </citation>
    <scope>NUCLEOTIDE SEQUENCE</scope>
    <source>
        <strain evidence="6">CHK195-11698</strain>
    </source>
</reference>
<dbReference type="Pfam" id="PF01081">
    <property type="entry name" value="Aldolase"/>
    <property type="match status" value="1"/>
</dbReference>
<protein>
    <submittedName>
        <fullName evidence="6">Bifunctional 2-keto-4-hydroxyglutarate aldolase/2-keto-3-deoxy-6-phosphogluconate aldolase</fullName>
        <ecNumber evidence="6">4.1.2.14</ecNumber>
        <ecNumber evidence="6">4.1.3.16</ecNumber>
    </submittedName>
</protein>